<dbReference type="RefSeq" id="WP_111477777.1">
    <property type="nucleotide sequence ID" value="NZ_QHKM01000002.1"/>
</dbReference>
<protein>
    <submittedName>
        <fullName evidence="5">Short chain dehydrogenase</fullName>
    </submittedName>
</protein>
<evidence type="ECO:0000256" key="1">
    <source>
        <dbReference type="ARBA" id="ARBA00006484"/>
    </source>
</evidence>
<dbReference type="NCBIfam" id="NF004825">
    <property type="entry name" value="PRK06181.1"/>
    <property type="match status" value="1"/>
</dbReference>
<dbReference type="Proteomes" id="UP000248553">
    <property type="component" value="Unassembled WGS sequence"/>
</dbReference>
<dbReference type="SUPFAM" id="SSF51735">
    <property type="entry name" value="NAD(P)-binding Rossmann-fold domains"/>
    <property type="match status" value="1"/>
</dbReference>
<dbReference type="OrthoDB" id="822355at2"/>
<dbReference type="GO" id="GO:0016491">
    <property type="term" value="F:oxidoreductase activity"/>
    <property type="evidence" value="ECO:0007669"/>
    <property type="project" value="UniProtKB-KW"/>
</dbReference>
<evidence type="ECO:0000313" key="5">
    <source>
        <dbReference type="EMBL" id="RAK68164.1"/>
    </source>
</evidence>
<dbReference type="InterPro" id="IPR020904">
    <property type="entry name" value="Sc_DH/Rdtase_CS"/>
</dbReference>
<dbReference type="Pfam" id="PF00106">
    <property type="entry name" value="adh_short"/>
    <property type="match status" value="1"/>
</dbReference>
<proteinExistence type="inferred from homology"/>
<dbReference type="InterPro" id="IPR036291">
    <property type="entry name" value="NAD(P)-bd_dom_sf"/>
</dbReference>
<sequence>MSFRNQVVWVTGASAGIGEALARAFAQAGARLVLSARNEAELQRVAAACAPAETLVVPLDLADAASLPAKVPLVLARYGRLDVLVNNGGVSQRSLALETALDVDRRLMEVNYFGTVALSKAVLPLLLRQGSGRIVTISSLVGRFGTPYRSAYAASKHALHGFFDSLRAELHGSGVGISLICPGFIRTAVSVNALTGDGRALGTMDEATANGLAPAEFARRALPLIARGENEAYIGGRETLGVYLKRFAPGLFAWLLTRARVR</sequence>
<keyword evidence="2" id="KW-0560">Oxidoreductase</keyword>
<dbReference type="SMART" id="SM00822">
    <property type="entry name" value="PKS_KR"/>
    <property type="match status" value="1"/>
</dbReference>
<dbReference type="PRINTS" id="PR00081">
    <property type="entry name" value="GDHRDH"/>
</dbReference>
<evidence type="ECO:0000313" key="6">
    <source>
        <dbReference type="Proteomes" id="UP000248553"/>
    </source>
</evidence>
<keyword evidence="6" id="KW-1185">Reference proteome</keyword>
<dbReference type="PROSITE" id="PS00061">
    <property type="entry name" value="ADH_SHORT"/>
    <property type="match status" value="1"/>
</dbReference>
<gene>
    <name evidence="5" type="ORF">DLM85_09000</name>
</gene>
<dbReference type="InterPro" id="IPR002347">
    <property type="entry name" value="SDR_fam"/>
</dbReference>
<dbReference type="PRINTS" id="PR00080">
    <property type="entry name" value="SDRFAMILY"/>
</dbReference>
<dbReference type="InterPro" id="IPR057326">
    <property type="entry name" value="KR_dom"/>
</dbReference>
<dbReference type="CDD" id="cd05332">
    <property type="entry name" value="11beta-HSD1_like_SDR_c"/>
    <property type="match status" value="1"/>
</dbReference>
<evidence type="ECO:0000259" key="4">
    <source>
        <dbReference type="SMART" id="SM00822"/>
    </source>
</evidence>
<dbReference type="EMBL" id="QHKM01000002">
    <property type="protein sequence ID" value="RAK68164.1"/>
    <property type="molecule type" value="Genomic_DNA"/>
</dbReference>
<reference evidence="6" key="1">
    <citation type="submission" date="2018-05" db="EMBL/GenBank/DDBJ databases">
        <authorList>
            <person name="Nie L."/>
        </authorList>
    </citation>
    <scope>NUCLEOTIDE SEQUENCE [LARGE SCALE GENOMIC DNA]</scope>
    <source>
        <strain evidence="6">NL</strain>
    </source>
</reference>
<dbReference type="AlphaFoldDB" id="A0A328BQF5"/>
<name>A0A328BQF5_9BACT</name>
<feature type="domain" description="Ketoreductase" evidence="4">
    <location>
        <begin position="6"/>
        <end position="188"/>
    </location>
</feature>
<dbReference type="PANTHER" id="PTHR44196">
    <property type="entry name" value="DEHYDROGENASE/REDUCTASE SDR FAMILY MEMBER 7B"/>
    <property type="match status" value="1"/>
</dbReference>
<dbReference type="PANTHER" id="PTHR44196:SF1">
    <property type="entry name" value="DEHYDROGENASE_REDUCTASE SDR FAMILY MEMBER 7B"/>
    <property type="match status" value="1"/>
</dbReference>
<organism evidence="5 6">
    <name type="scientific">Hymenobacter edaphi</name>
    <dbReference type="NCBI Taxonomy" id="2211146"/>
    <lineage>
        <taxon>Bacteria</taxon>
        <taxon>Pseudomonadati</taxon>
        <taxon>Bacteroidota</taxon>
        <taxon>Cytophagia</taxon>
        <taxon>Cytophagales</taxon>
        <taxon>Hymenobacteraceae</taxon>
        <taxon>Hymenobacter</taxon>
    </lineage>
</organism>
<dbReference type="Gene3D" id="3.40.50.720">
    <property type="entry name" value="NAD(P)-binding Rossmann-like Domain"/>
    <property type="match status" value="1"/>
</dbReference>
<evidence type="ECO:0000256" key="3">
    <source>
        <dbReference type="RuleBase" id="RU000363"/>
    </source>
</evidence>
<comment type="similarity">
    <text evidence="1 3">Belongs to the short-chain dehydrogenases/reductases (SDR) family.</text>
</comment>
<comment type="caution">
    <text evidence="5">The sequence shown here is derived from an EMBL/GenBank/DDBJ whole genome shotgun (WGS) entry which is preliminary data.</text>
</comment>
<accession>A0A328BQF5</accession>
<evidence type="ECO:0000256" key="2">
    <source>
        <dbReference type="ARBA" id="ARBA00023002"/>
    </source>
</evidence>
<dbReference type="GO" id="GO:0016020">
    <property type="term" value="C:membrane"/>
    <property type="evidence" value="ECO:0007669"/>
    <property type="project" value="TreeGrafter"/>
</dbReference>